<dbReference type="AlphaFoldDB" id="A0A166AX88"/>
<keyword evidence="1" id="KW-0812">Transmembrane</keyword>
<dbReference type="InterPro" id="IPR019213">
    <property type="entry name" value="EhaD-like"/>
</dbReference>
<dbReference type="OrthoDB" id="69360at2157"/>
<comment type="caution">
    <text evidence="2">The sequence shown here is derived from an EMBL/GenBank/DDBJ whole genome shotgun (WGS) entry which is preliminary data.</text>
</comment>
<evidence type="ECO:0008006" key="4">
    <source>
        <dbReference type="Google" id="ProtNLM"/>
    </source>
</evidence>
<gene>
    <name evidence="2" type="ORF">MBCUR_09970</name>
</gene>
<feature type="transmembrane region" description="Helical" evidence="1">
    <location>
        <begin position="34"/>
        <end position="51"/>
    </location>
</feature>
<evidence type="ECO:0000313" key="3">
    <source>
        <dbReference type="Proteomes" id="UP000077245"/>
    </source>
</evidence>
<proteinExistence type="predicted"/>
<reference evidence="2 3" key="1">
    <citation type="submission" date="2016-04" db="EMBL/GenBank/DDBJ databases">
        <title>Genome sequence of Methanobrevibacter curvatus DSM 11111.</title>
        <authorList>
            <person name="Poehlein A."/>
            <person name="Seedorf H."/>
            <person name="Daniel R."/>
        </authorList>
    </citation>
    <scope>NUCLEOTIDE SEQUENCE [LARGE SCALE GENOMIC DNA]</scope>
    <source>
        <strain evidence="2 3">DSM 11111</strain>
    </source>
</reference>
<name>A0A166AX88_9EURY</name>
<evidence type="ECO:0000256" key="1">
    <source>
        <dbReference type="SAM" id="Phobius"/>
    </source>
</evidence>
<dbReference type="PATRIC" id="fig|49547.3.peg.1066"/>
<organism evidence="2 3">
    <name type="scientific">Methanobrevibacter curvatus</name>
    <dbReference type="NCBI Taxonomy" id="49547"/>
    <lineage>
        <taxon>Archaea</taxon>
        <taxon>Methanobacteriati</taxon>
        <taxon>Methanobacteriota</taxon>
        <taxon>Methanomada group</taxon>
        <taxon>Methanobacteria</taxon>
        <taxon>Methanobacteriales</taxon>
        <taxon>Methanobacteriaceae</taxon>
        <taxon>Methanobrevibacter</taxon>
    </lineage>
</organism>
<feature type="transmembrane region" description="Helical" evidence="1">
    <location>
        <begin position="57"/>
        <end position="76"/>
    </location>
</feature>
<dbReference type="Proteomes" id="UP000077245">
    <property type="component" value="Unassembled WGS sequence"/>
</dbReference>
<sequence>MYILEFVNLTNISLLLMFVGSLGIIFLSKPLDKVIMLSLLEAGFFAAVVAFKYLDVAFVIALLSPISIIVFLMSFIKINEIRSKEEDNA</sequence>
<accession>A0A166AX88</accession>
<dbReference type="EMBL" id="LWMV01000165">
    <property type="protein sequence ID" value="KZX12586.1"/>
    <property type="molecule type" value="Genomic_DNA"/>
</dbReference>
<dbReference type="RefSeq" id="WP_067091032.1">
    <property type="nucleotide sequence ID" value="NZ_LWMV01000165.1"/>
</dbReference>
<dbReference type="STRING" id="49547.MBCUR_09970"/>
<keyword evidence="1" id="KW-1133">Transmembrane helix</keyword>
<dbReference type="Pfam" id="PF09881">
    <property type="entry name" value="EhaD"/>
    <property type="match status" value="1"/>
</dbReference>
<keyword evidence="1" id="KW-0472">Membrane</keyword>
<evidence type="ECO:0000313" key="2">
    <source>
        <dbReference type="EMBL" id="KZX12586.1"/>
    </source>
</evidence>
<protein>
    <recommendedName>
        <fullName evidence="4">Energy-converting hydrogenase A subunit D EhaD</fullName>
    </recommendedName>
</protein>
<feature type="transmembrane region" description="Helical" evidence="1">
    <location>
        <begin position="6"/>
        <end position="27"/>
    </location>
</feature>
<keyword evidence="3" id="KW-1185">Reference proteome</keyword>